<comment type="caution">
    <text evidence="1">The sequence shown here is derived from an EMBL/GenBank/DDBJ whole genome shotgun (WGS) entry which is preliminary data.</text>
</comment>
<dbReference type="OrthoDB" id="6500668at2759"/>
<dbReference type="InterPro" id="IPR043502">
    <property type="entry name" value="DNA/RNA_pol_sf"/>
</dbReference>
<reference evidence="1" key="1">
    <citation type="submission" date="2020-07" db="EMBL/GenBank/DDBJ databases">
        <title>Multicomponent nature underlies the extraordinary mechanical properties of spider dragline silk.</title>
        <authorList>
            <person name="Kono N."/>
            <person name="Nakamura H."/>
            <person name="Mori M."/>
            <person name="Yoshida Y."/>
            <person name="Ohtoshi R."/>
            <person name="Malay A.D."/>
            <person name="Moran D.A.P."/>
            <person name="Tomita M."/>
            <person name="Numata K."/>
            <person name="Arakawa K."/>
        </authorList>
    </citation>
    <scope>NUCLEOTIDE SEQUENCE</scope>
</reference>
<organism evidence="1 2">
    <name type="scientific">Trichonephila clavata</name>
    <name type="common">Joro spider</name>
    <name type="synonym">Nephila clavata</name>
    <dbReference type="NCBI Taxonomy" id="2740835"/>
    <lineage>
        <taxon>Eukaryota</taxon>
        <taxon>Metazoa</taxon>
        <taxon>Ecdysozoa</taxon>
        <taxon>Arthropoda</taxon>
        <taxon>Chelicerata</taxon>
        <taxon>Arachnida</taxon>
        <taxon>Araneae</taxon>
        <taxon>Araneomorphae</taxon>
        <taxon>Entelegynae</taxon>
        <taxon>Araneoidea</taxon>
        <taxon>Nephilidae</taxon>
        <taxon>Trichonephila</taxon>
    </lineage>
</organism>
<dbReference type="EMBL" id="BMAO01039219">
    <property type="protein sequence ID" value="GFR29917.1"/>
    <property type="molecule type" value="Genomic_DNA"/>
</dbReference>
<sequence>MWTFLIADVSTPILGADFLHYFATTPVVAKPRRLAPDRLRITKTEFQNLMHLGHLRPSKSNYASPLHMVPKKGTLDWRPFGDYRA</sequence>
<name>A0A8X6M2U6_TRICU</name>
<evidence type="ECO:0000313" key="1">
    <source>
        <dbReference type="EMBL" id="GFR29917.1"/>
    </source>
</evidence>
<dbReference type="Gene3D" id="3.10.10.10">
    <property type="entry name" value="HIV Type 1 Reverse Transcriptase, subunit A, domain 1"/>
    <property type="match status" value="1"/>
</dbReference>
<proteinExistence type="predicted"/>
<protein>
    <submittedName>
        <fullName evidence="1">Transposon Ty3-I Gag-Pol polyprotein</fullName>
    </submittedName>
</protein>
<gene>
    <name evidence="1" type="primary">TY3B-I_1097</name>
    <name evidence="1" type="ORF">TNCT_58861</name>
</gene>
<keyword evidence="2" id="KW-1185">Reference proteome</keyword>
<dbReference type="AlphaFoldDB" id="A0A8X6M2U6"/>
<evidence type="ECO:0000313" key="2">
    <source>
        <dbReference type="Proteomes" id="UP000887116"/>
    </source>
</evidence>
<dbReference type="GO" id="GO:0071897">
    <property type="term" value="P:DNA biosynthetic process"/>
    <property type="evidence" value="ECO:0007669"/>
    <property type="project" value="UniProtKB-ARBA"/>
</dbReference>
<dbReference type="Proteomes" id="UP000887116">
    <property type="component" value="Unassembled WGS sequence"/>
</dbReference>
<accession>A0A8X6M2U6</accession>
<dbReference type="SUPFAM" id="SSF56672">
    <property type="entry name" value="DNA/RNA polymerases"/>
    <property type="match status" value="1"/>
</dbReference>